<comment type="cofactor">
    <cofactor evidence="8">
        <name>Zn(2+)</name>
        <dbReference type="ChEBI" id="CHEBI:29105"/>
    </cofactor>
    <text evidence="8">Binds 1 zinc ion per subunit.</text>
</comment>
<dbReference type="Gene3D" id="3.40.140.10">
    <property type="entry name" value="Cytidine Deaminase, domain 2"/>
    <property type="match status" value="1"/>
</dbReference>
<protein>
    <recommendedName>
        <fullName evidence="8">tRNA-specific adenosine deaminase</fullName>
        <ecNumber evidence="8">3.5.4.33</ecNumber>
    </recommendedName>
</protein>
<sequence>MPNMIVPFHYINNSNISYDQYHFWSMRDVEMMNRALEIAKQGAKFGEIPVGAVVVYEGRILGEGYNCPITTQDPTAHAEIVAVRRACETLNNYRLPKGCILYVTLEPCTMCFGALIHARISRVVFGAFEPKAGVVVSQLKLPEQVFYNHHLSVYGGLLADKSSALLSGFFRQRRQEKRALKTQA</sequence>
<proteinExistence type="inferred from homology"/>
<dbReference type="PROSITE" id="PS00903">
    <property type="entry name" value="CYT_DCMP_DEAMINASES_1"/>
    <property type="match status" value="1"/>
</dbReference>
<evidence type="ECO:0000313" key="11">
    <source>
        <dbReference type="Proteomes" id="UP000268436"/>
    </source>
</evidence>
<dbReference type="PANTHER" id="PTHR11079:SF202">
    <property type="entry name" value="TRNA-SPECIFIC ADENOSINE DEAMINASE"/>
    <property type="match status" value="1"/>
</dbReference>
<evidence type="ECO:0000313" key="10">
    <source>
        <dbReference type="EMBL" id="RUO17651.1"/>
    </source>
</evidence>
<gene>
    <name evidence="8" type="primary">tadA</name>
    <name evidence="10" type="ORF">EJK54_1166</name>
</gene>
<dbReference type="EC" id="3.5.4.33" evidence="8"/>
<organism evidence="10 11">
    <name type="scientific">Moraxella catarrhalis</name>
    <name type="common">Branhamella catarrhalis</name>
    <dbReference type="NCBI Taxonomy" id="480"/>
    <lineage>
        <taxon>Bacteria</taxon>
        <taxon>Pseudomonadati</taxon>
        <taxon>Pseudomonadota</taxon>
        <taxon>Gammaproteobacteria</taxon>
        <taxon>Moraxellales</taxon>
        <taxon>Moraxellaceae</taxon>
        <taxon>Moraxella</taxon>
    </lineage>
</organism>
<comment type="similarity">
    <text evidence="1">Belongs to the cytidine and deoxycytidylate deaminase family. ADAT2 subfamily.</text>
</comment>
<reference evidence="10 11" key="1">
    <citation type="submission" date="2018-12" db="EMBL/GenBank/DDBJ databases">
        <title>Persistence of Moraxella catarrhalis in Chronic Obstructive Pulmonary Disease and Regulation of the Hag/MID Adhesin.</title>
        <authorList>
            <person name="Murphy T."/>
            <person name="Zhao X."/>
            <person name="Vyas G."/>
            <person name="Aluvathingal J."/>
            <person name="Nadendla S."/>
            <person name="Tallon L."/>
            <person name="Tettelin H."/>
        </authorList>
    </citation>
    <scope>NUCLEOTIDE SEQUENCE [LARGE SCALE GENOMIC DNA]</scope>
    <source>
        <strain evidence="10 11">173P27B1</strain>
    </source>
</reference>
<evidence type="ECO:0000256" key="5">
    <source>
        <dbReference type="ARBA" id="ARBA00022801"/>
    </source>
</evidence>
<evidence type="ECO:0000256" key="1">
    <source>
        <dbReference type="ARBA" id="ARBA00010669"/>
    </source>
</evidence>
<feature type="active site" description="Proton donor" evidence="8">
    <location>
        <position position="79"/>
    </location>
</feature>
<evidence type="ECO:0000256" key="8">
    <source>
        <dbReference type="HAMAP-Rule" id="MF_00972"/>
    </source>
</evidence>
<accession>A0ABY0BMS1</accession>
<evidence type="ECO:0000256" key="7">
    <source>
        <dbReference type="ARBA" id="ARBA00048045"/>
    </source>
</evidence>
<keyword evidence="6 8" id="KW-0862">Zinc</keyword>
<dbReference type="Pfam" id="PF00383">
    <property type="entry name" value="dCMP_cyt_deam_1"/>
    <property type="match status" value="1"/>
</dbReference>
<feature type="binding site" evidence="8">
    <location>
        <position position="108"/>
    </location>
    <ligand>
        <name>Zn(2+)</name>
        <dbReference type="ChEBI" id="CHEBI:29105"/>
        <note>catalytic</note>
    </ligand>
</feature>
<dbReference type="InterPro" id="IPR002125">
    <property type="entry name" value="CMP_dCMP_dom"/>
</dbReference>
<dbReference type="InterPro" id="IPR016193">
    <property type="entry name" value="Cytidine_deaminase-like"/>
</dbReference>
<feature type="binding site" evidence="8">
    <location>
        <position position="77"/>
    </location>
    <ligand>
        <name>Zn(2+)</name>
        <dbReference type="ChEBI" id="CHEBI:29105"/>
        <note>catalytic</note>
    </ligand>
</feature>
<evidence type="ECO:0000256" key="3">
    <source>
        <dbReference type="ARBA" id="ARBA00022694"/>
    </source>
</evidence>
<evidence type="ECO:0000259" key="9">
    <source>
        <dbReference type="PROSITE" id="PS51747"/>
    </source>
</evidence>
<evidence type="ECO:0000256" key="4">
    <source>
        <dbReference type="ARBA" id="ARBA00022723"/>
    </source>
</evidence>
<dbReference type="InterPro" id="IPR028883">
    <property type="entry name" value="tRNA_aden_deaminase"/>
</dbReference>
<dbReference type="InterPro" id="IPR016192">
    <property type="entry name" value="APOBEC/CMP_deaminase_Zn-bd"/>
</dbReference>
<dbReference type="PANTHER" id="PTHR11079">
    <property type="entry name" value="CYTOSINE DEAMINASE FAMILY MEMBER"/>
    <property type="match status" value="1"/>
</dbReference>
<dbReference type="NCBIfam" id="NF008113">
    <property type="entry name" value="PRK10860.1"/>
    <property type="match status" value="1"/>
</dbReference>
<comment type="catalytic activity">
    <reaction evidence="7 8">
        <text>adenosine(34) in tRNA + H2O + H(+) = inosine(34) in tRNA + NH4(+)</text>
        <dbReference type="Rhea" id="RHEA:43168"/>
        <dbReference type="Rhea" id="RHEA-COMP:10373"/>
        <dbReference type="Rhea" id="RHEA-COMP:10374"/>
        <dbReference type="ChEBI" id="CHEBI:15377"/>
        <dbReference type="ChEBI" id="CHEBI:15378"/>
        <dbReference type="ChEBI" id="CHEBI:28938"/>
        <dbReference type="ChEBI" id="CHEBI:74411"/>
        <dbReference type="ChEBI" id="CHEBI:82852"/>
        <dbReference type="EC" id="3.5.4.33"/>
    </reaction>
</comment>
<comment type="function">
    <text evidence="8">Catalyzes the deamination of adenosine to inosine at the wobble position 34 of tRNA(Arg2).</text>
</comment>
<dbReference type="HAMAP" id="MF_00972">
    <property type="entry name" value="tRNA_aden_deaminase"/>
    <property type="match status" value="1"/>
</dbReference>
<feature type="domain" description="CMP/dCMP-type deaminase" evidence="9">
    <location>
        <begin position="26"/>
        <end position="154"/>
    </location>
</feature>
<feature type="binding site" evidence="8">
    <location>
        <position position="111"/>
    </location>
    <ligand>
        <name>Zn(2+)</name>
        <dbReference type="ChEBI" id="CHEBI:29105"/>
        <note>catalytic</note>
    </ligand>
</feature>
<keyword evidence="5 8" id="KW-0378">Hydrolase</keyword>
<evidence type="ECO:0000256" key="6">
    <source>
        <dbReference type="ARBA" id="ARBA00022833"/>
    </source>
</evidence>
<dbReference type="CDD" id="cd01285">
    <property type="entry name" value="nucleoside_deaminase"/>
    <property type="match status" value="1"/>
</dbReference>
<keyword evidence="11" id="KW-1185">Reference proteome</keyword>
<comment type="caution">
    <text evidence="10">The sequence shown here is derived from an EMBL/GenBank/DDBJ whole genome shotgun (WGS) entry which is preliminary data.</text>
</comment>
<dbReference type="Proteomes" id="UP000268436">
    <property type="component" value="Unassembled WGS sequence"/>
</dbReference>
<evidence type="ECO:0000256" key="2">
    <source>
        <dbReference type="ARBA" id="ARBA00011738"/>
    </source>
</evidence>
<keyword evidence="3 8" id="KW-0819">tRNA processing</keyword>
<comment type="subunit">
    <text evidence="2 8">Homodimer.</text>
</comment>
<dbReference type="PROSITE" id="PS51747">
    <property type="entry name" value="CYT_DCMP_DEAMINASES_2"/>
    <property type="match status" value="1"/>
</dbReference>
<dbReference type="SUPFAM" id="SSF53927">
    <property type="entry name" value="Cytidine deaminase-like"/>
    <property type="match status" value="1"/>
</dbReference>
<name>A0ABY0BMS1_MORCA</name>
<dbReference type="EMBL" id="RYER01000003">
    <property type="protein sequence ID" value="RUO17651.1"/>
    <property type="molecule type" value="Genomic_DNA"/>
</dbReference>
<keyword evidence="4 8" id="KW-0479">Metal-binding</keyword>